<dbReference type="EMBL" id="LT907782">
    <property type="protein sequence ID" value="SNX61355.1"/>
    <property type="molecule type" value="Genomic_DNA"/>
</dbReference>
<dbReference type="RefSeq" id="WP_197702886.1">
    <property type="nucleotide sequence ID" value="NZ_LT907782.1"/>
</dbReference>
<feature type="transmembrane region" description="Helical" evidence="1">
    <location>
        <begin position="12"/>
        <end position="38"/>
    </location>
</feature>
<feature type="transmembrane region" description="Helical" evidence="1">
    <location>
        <begin position="50"/>
        <end position="73"/>
    </location>
</feature>
<keyword evidence="1" id="KW-1133">Transmembrane helix</keyword>
<reference evidence="2 3" key="1">
    <citation type="submission" date="2017-08" db="EMBL/GenBank/DDBJ databases">
        <authorList>
            <person name="de Groot N.N."/>
        </authorList>
    </citation>
    <scope>NUCLEOTIDE SEQUENCE [LARGE SCALE GENOMIC DNA]</scope>
    <source>
        <strain evidence="2 3">Nm15</strain>
    </source>
</reference>
<protein>
    <submittedName>
        <fullName evidence="2">Uncharacterized protein</fullName>
    </submittedName>
</protein>
<accession>A0A285C217</accession>
<organism evidence="2 3">
    <name type="scientific">Nitrosomonas ureae</name>
    <dbReference type="NCBI Taxonomy" id="44577"/>
    <lineage>
        <taxon>Bacteria</taxon>
        <taxon>Pseudomonadati</taxon>
        <taxon>Pseudomonadota</taxon>
        <taxon>Betaproteobacteria</taxon>
        <taxon>Nitrosomonadales</taxon>
        <taxon>Nitrosomonadaceae</taxon>
        <taxon>Nitrosomonas</taxon>
    </lineage>
</organism>
<gene>
    <name evidence="2" type="ORF">SAMN06296273_2807</name>
</gene>
<proteinExistence type="predicted"/>
<evidence type="ECO:0000256" key="1">
    <source>
        <dbReference type="SAM" id="Phobius"/>
    </source>
</evidence>
<sequence length="260" mass="30262">MKRIFILKTDDWINILNWAVWPFFVIYIISMVVCPFIVGKGELIYVQSVWHSWQSLNVGILAFTSSLIAFNISRYNAKKQSEREFVAARAFLPETLSELTSYFQQCSPLLKEAWDRANNAKDKCKTPLKKPLPKLPCSYKKIFSRCIVFSKPDFGEHLACILTRLQIHHSRLQSLENEFSESSNIVQIPQNIVSYMYSLGELQALVNRIFEFSRGREQFDGSPLKLEEFRTAYFGLGLDIPIDLFDNLFYFTQQRLVEKS</sequence>
<evidence type="ECO:0000313" key="3">
    <source>
        <dbReference type="Proteomes" id="UP000242498"/>
    </source>
</evidence>
<dbReference type="Proteomes" id="UP000242498">
    <property type="component" value="Chromosome I"/>
</dbReference>
<name>A0A285C217_9PROT</name>
<keyword evidence="1" id="KW-0812">Transmembrane</keyword>
<evidence type="ECO:0000313" key="2">
    <source>
        <dbReference type="EMBL" id="SNX61355.1"/>
    </source>
</evidence>
<keyword evidence="1" id="KW-0472">Membrane</keyword>
<dbReference type="AlphaFoldDB" id="A0A285C217"/>